<name>A0ACC3BWF3_PYRYE</name>
<proteinExistence type="predicted"/>
<dbReference type="Proteomes" id="UP000798662">
    <property type="component" value="Chromosome 1"/>
</dbReference>
<comment type="caution">
    <text evidence="1">The sequence shown here is derived from an EMBL/GenBank/DDBJ whole genome shotgun (WGS) entry which is preliminary data.</text>
</comment>
<evidence type="ECO:0000313" key="2">
    <source>
        <dbReference type="Proteomes" id="UP000798662"/>
    </source>
</evidence>
<evidence type="ECO:0000313" key="1">
    <source>
        <dbReference type="EMBL" id="KAK1862031.1"/>
    </source>
</evidence>
<keyword evidence="2" id="KW-1185">Reference proteome</keyword>
<sequence length="615" mass="63419">MSFGADRPGAWPDLLGSRPLAHPPPVCTCEDAGGHGCRGSGGDSGHGRYLPVLEEVGANGREGSRPPPTLTRHPRAGCQSVSTDLRASSPPPPSAVVPGAQHGTSSLSHLVTDLPPTGSHPYSHPPIHPLPRSPSPDLFARPTRPRTMSKTNGASPPLTAPPTDAVLEQYDTAESAQFYSVIMGDDTAHVHYGVFSSPSDTTRQAAAATTTALRTLAEDGGVVFRRGVRVLDLGAGNGGAAHALAAATGCSVTCLNLCGRQNAANEAAAEAAGLSSLITVVTGSFEALPAEWTAAFDVVWSQDAIVHSSSKGRVWAEAARVLVPGGHVVLSDIMAAPAAGGEALAAFKERLHVEELLTLDGYEAGLRGAGVATLRTRDLSGHLVPNYRRMLRRIGSERARLTLCSDAYLDNYAALLRDNIKVLCEGEAQAWCALVARKGGFVATTGDAAAVVAPANGVPNGSGVTAAPWAPSPTPVKRWVSSKLHGVKVTRKSVAYHGSVGVSRTLLAAAGITEYEAVDVVNLSNGARWTTYALGMDEEGAFSLNGGGARLGEVGDACVVMSYADAPTYVPARVAILGGGNVVVDEFAYEHQKDAGKSPLPTEAPKGADGGTTAM</sequence>
<reference evidence="1" key="1">
    <citation type="submission" date="2019-11" db="EMBL/GenBank/DDBJ databases">
        <title>Nori genome reveals adaptations in red seaweeds to the harsh intertidal environment.</title>
        <authorList>
            <person name="Wang D."/>
            <person name="Mao Y."/>
        </authorList>
    </citation>
    <scope>NUCLEOTIDE SEQUENCE</scope>
    <source>
        <tissue evidence="1">Gametophyte</tissue>
    </source>
</reference>
<accession>A0ACC3BWF3</accession>
<protein>
    <submittedName>
        <fullName evidence="1">Uncharacterized protein</fullName>
    </submittedName>
</protein>
<organism evidence="1 2">
    <name type="scientific">Pyropia yezoensis</name>
    <name type="common">Susabi-nori</name>
    <name type="synonym">Porphyra yezoensis</name>
    <dbReference type="NCBI Taxonomy" id="2788"/>
    <lineage>
        <taxon>Eukaryota</taxon>
        <taxon>Rhodophyta</taxon>
        <taxon>Bangiophyceae</taxon>
        <taxon>Bangiales</taxon>
        <taxon>Bangiaceae</taxon>
        <taxon>Pyropia</taxon>
    </lineage>
</organism>
<gene>
    <name evidence="1" type="ORF">I4F81_004607</name>
</gene>
<dbReference type="EMBL" id="CM020618">
    <property type="protein sequence ID" value="KAK1862031.1"/>
    <property type="molecule type" value="Genomic_DNA"/>
</dbReference>